<comment type="similarity">
    <text evidence="8">Belongs to the binding-protein-dependent transport system permease family. LivHM subfamily.</text>
</comment>
<dbReference type="SUPFAM" id="SSF48371">
    <property type="entry name" value="ARM repeat"/>
    <property type="match status" value="1"/>
</dbReference>
<dbReference type="InterPro" id="IPR052157">
    <property type="entry name" value="BCAA_transport_permease"/>
</dbReference>
<evidence type="ECO:0000256" key="9">
    <source>
        <dbReference type="SAM" id="Phobius"/>
    </source>
</evidence>
<evidence type="ECO:0000256" key="7">
    <source>
        <dbReference type="ARBA" id="ARBA00023136"/>
    </source>
</evidence>
<gene>
    <name evidence="11" type="primary">urtB</name>
    <name evidence="11" type="ORF">G3256_03995</name>
</gene>
<dbReference type="GO" id="GO:0022857">
    <property type="term" value="F:transmembrane transporter activity"/>
    <property type="evidence" value="ECO:0007669"/>
    <property type="project" value="InterPro"/>
</dbReference>
<feature type="transmembrane region" description="Helical" evidence="9">
    <location>
        <begin position="571"/>
        <end position="599"/>
    </location>
</feature>
<feature type="transmembrane region" description="Helical" evidence="9">
    <location>
        <begin position="611"/>
        <end position="628"/>
    </location>
</feature>
<keyword evidence="2" id="KW-0813">Transport</keyword>
<keyword evidence="5" id="KW-0029">Amino-acid transport</keyword>
<evidence type="ECO:0000256" key="5">
    <source>
        <dbReference type="ARBA" id="ARBA00022970"/>
    </source>
</evidence>
<dbReference type="PANTHER" id="PTHR11795:SF447">
    <property type="entry name" value="ABC TRANSPORTER PERMEASE PROTEIN"/>
    <property type="match status" value="1"/>
</dbReference>
<evidence type="ECO:0000256" key="2">
    <source>
        <dbReference type="ARBA" id="ARBA00022448"/>
    </source>
</evidence>
<dbReference type="CDD" id="cd06582">
    <property type="entry name" value="TM_PBP1_LivH_like"/>
    <property type="match status" value="1"/>
</dbReference>
<keyword evidence="12" id="KW-1185">Reference proteome</keyword>
<organism evidence="11 12">
    <name type="scientific">Roseobacter ponti</name>
    <dbReference type="NCBI Taxonomy" id="1891787"/>
    <lineage>
        <taxon>Bacteria</taxon>
        <taxon>Pseudomonadati</taxon>
        <taxon>Pseudomonadota</taxon>
        <taxon>Alphaproteobacteria</taxon>
        <taxon>Rhodobacterales</taxon>
        <taxon>Roseobacteraceae</taxon>
        <taxon>Roseobacter</taxon>
    </lineage>
</organism>
<keyword evidence="3" id="KW-1003">Cell membrane</keyword>
<accession>A0A858SNJ7</accession>
<dbReference type="Proteomes" id="UP000503308">
    <property type="component" value="Chromosome"/>
</dbReference>
<feature type="chain" id="PRO_5032466772" evidence="10">
    <location>
        <begin position="23"/>
        <end position="643"/>
    </location>
</feature>
<evidence type="ECO:0000256" key="1">
    <source>
        <dbReference type="ARBA" id="ARBA00004651"/>
    </source>
</evidence>
<dbReference type="NCBIfam" id="TIGR03409">
    <property type="entry name" value="urea_trans_UrtB"/>
    <property type="match status" value="1"/>
</dbReference>
<feature type="transmembrane region" description="Helical" evidence="9">
    <location>
        <begin position="362"/>
        <end position="380"/>
    </location>
</feature>
<dbReference type="AlphaFoldDB" id="A0A858SNJ7"/>
<dbReference type="InterPro" id="IPR016024">
    <property type="entry name" value="ARM-type_fold"/>
</dbReference>
<feature type="transmembrane region" description="Helical" evidence="9">
    <location>
        <begin position="409"/>
        <end position="427"/>
    </location>
</feature>
<evidence type="ECO:0000256" key="6">
    <source>
        <dbReference type="ARBA" id="ARBA00022989"/>
    </source>
</evidence>
<feature type="signal peptide" evidence="10">
    <location>
        <begin position="1"/>
        <end position="22"/>
    </location>
</feature>
<dbReference type="RefSeq" id="WP_169639600.1">
    <property type="nucleotide sequence ID" value="NZ_CP048788.1"/>
</dbReference>
<evidence type="ECO:0000256" key="10">
    <source>
        <dbReference type="SAM" id="SignalP"/>
    </source>
</evidence>
<reference evidence="11 12" key="1">
    <citation type="submission" date="2020-02" db="EMBL/GenBank/DDBJ databases">
        <title>Genome sequence of Roseobacter ponti.</title>
        <authorList>
            <person name="Hollensteiner J."/>
            <person name="Schneider D."/>
            <person name="Poehlein A."/>
            <person name="Daniel R."/>
        </authorList>
    </citation>
    <scope>NUCLEOTIDE SEQUENCE [LARGE SCALE GENOMIC DNA]</scope>
    <source>
        <strain evidence="11 12">DSM 106830</strain>
    </source>
</reference>
<dbReference type="Pfam" id="PF02653">
    <property type="entry name" value="BPD_transp_2"/>
    <property type="match status" value="1"/>
</dbReference>
<proteinExistence type="inferred from homology"/>
<comment type="subcellular location">
    <subcellularLocation>
        <location evidence="1">Cell membrane</location>
        <topology evidence="1">Multi-pass membrane protein</topology>
    </subcellularLocation>
</comment>
<evidence type="ECO:0000256" key="8">
    <source>
        <dbReference type="ARBA" id="ARBA00037998"/>
    </source>
</evidence>
<keyword evidence="4 9" id="KW-0812">Transmembrane</keyword>
<sequence length="643" mass="69166">MRRLCLALLVFLWPFVPHQAAAQDLQTLLQQNADEITSPSRRSVGEVLEVLAASGVEGLPVFLERWSDKGVWKDPEGLFFFGEAQGDTLQLTDIDTGAVSAAEKDGFTQLKPNGGVRRVIGTTLVQFQLSDPDPDRRRSAVEAIGRSPSAEQLEPLQASIENDPDPVIRARKEQLAVFLSAQFSDSTDERIAAIESLSSDTSVEARSVLNRILSTRSFITAGEPEGNVAMIKDASEDPEVFYARLVEEGLAQARVSADDIRAALEGNISDGRVGTVPVAQLGTDAARERAYTELADAGTVPPFVTTAARDAALAAHRFYDRYAETDSQVTDAARAALTSVEQRVAVAQTADLALDALSLASIYFLAAIGLAITFGVMGVINMAHGEFIMMGAYTGYVVQLFIQDYTISILVALPLAFALTFGAGVTMERLVIRHLYHRPLETLLATFGISIALQQLAKNIFGTQARPLTSPGWLDGAWIISDVIQISYIRIAIFVLALVFLALILFVLKKTRLGLEVRAVTQNPGMAASMGINPERINMLTFGFGSGIAGIAGVAIGLYAKVTSEMGADYIVQSFMTVVVGGVGNVWGTLAGASLIGFLQKGIEWFNPANTLAAQTYMILFIILFIQFRPRGIVALKGRAAAD</sequence>
<dbReference type="KEGG" id="rpon:G3256_03995"/>
<dbReference type="InterPro" id="IPR017779">
    <property type="entry name" value="ABC_UrtB_bac"/>
</dbReference>
<dbReference type="PANTHER" id="PTHR11795">
    <property type="entry name" value="BRANCHED-CHAIN AMINO ACID TRANSPORT SYSTEM PERMEASE PROTEIN LIVH"/>
    <property type="match status" value="1"/>
</dbReference>
<dbReference type="GO" id="GO:0005886">
    <property type="term" value="C:plasma membrane"/>
    <property type="evidence" value="ECO:0007669"/>
    <property type="project" value="UniProtKB-SubCell"/>
</dbReference>
<evidence type="ECO:0000313" key="11">
    <source>
        <dbReference type="EMBL" id="QJF50384.1"/>
    </source>
</evidence>
<dbReference type="InterPro" id="IPR001851">
    <property type="entry name" value="ABC_transp_permease"/>
</dbReference>
<keyword evidence="6 9" id="KW-1133">Transmembrane helix</keyword>
<feature type="transmembrane region" description="Helical" evidence="9">
    <location>
        <begin position="539"/>
        <end position="559"/>
    </location>
</feature>
<evidence type="ECO:0000313" key="12">
    <source>
        <dbReference type="Proteomes" id="UP000503308"/>
    </source>
</evidence>
<evidence type="ECO:0000256" key="3">
    <source>
        <dbReference type="ARBA" id="ARBA00022475"/>
    </source>
</evidence>
<protein>
    <submittedName>
        <fullName evidence="11">Urea ABC transporter permease subunit UrtB</fullName>
    </submittedName>
</protein>
<keyword evidence="7 9" id="KW-0472">Membrane</keyword>
<keyword evidence="10" id="KW-0732">Signal</keyword>
<dbReference type="GO" id="GO:0006865">
    <property type="term" value="P:amino acid transport"/>
    <property type="evidence" value="ECO:0007669"/>
    <property type="project" value="UniProtKB-KW"/>
</dbReference>
<evidence type="ECO:0000256" key="4">
    <source>
        <dbReference type="ARBA" id="ARBA00022692"/>
    </source>
</evidence>
<dbReference type="EMBL" id="CP048788">
    <property type="protein sequence ID" value="QJF50384.1"/>
    <property type="molecule type" value="Genomic_DNA"/>
</dbReference>
<name>A0A858SNJ7_9RHOB</name>
<feature type="transmembrane region" description="Helical" evidence="9">
    <location>
        <begin position="477"/>
        <end position="508"/>
    </location>
</feature>